<dbReference type="EMBL" id="FZNR01000027">
    <property type="protein sequence ID" value="SNS88238.1"/>
    <property type="molecule type" value="Genomic_DNA"/>
</dbReference>
<organism evidence="4 5">
    <name type="scientific">Actinoplanes regularis</name>
    <dbReference type="NCBI Taxonomy" id="52697"/>
    <lineage>
        <taxon>Bacteria</taxon>
        <taxon>Bacillati</taxon>
        <taxon>Actinomycetota</taxon>
        <taxon>Actinomycetes</taxon>
        <taxon>Micromonosporales</taxon>
        <taxon>Micromonosporaceae</taxon>
        <taxon>Actinoplanes</taxon>
    </lineage>
</organism>
<evidence type="ECO:0000256" key="1">
    <source>
        <dbReference type="SAM" id="MobiDB-lite"/>
    </source>
</evidence>
<dbReference type="OrthoDB" id="3637997at2"/>
<keyword evidence="2" id="KW-0732">Signal</keyword>
<feature type="domain" description="PepSY" evidence="3">
    <location>
        <begin position="52"/>
        <end position="109"/>
    </location>
</feature>
<proteinExistence type="predicted"/>
<name>A0A239I4M3_9ACTN</name>
<dbReference type="RefSeq" id="WP_089298398.1">
    <property type="nucleotide sequence ID" value="NZ_BOMU01000107.1"/>
</dbReference>
<gene>
    <name evidence="4" type="ORF">SAMN06264365_12762</name>
</gene>
<reference evidence="4 5" key="1">
    <citation type="submission" date="2017-06" db="EMBL/GenBank/DDBJ databases">
        <authorList>
            <person name="Kim H.J."/>
            <person name="Triplett B.A."/>
        </authorList>
    </citation>
    <scope>NUCLEOTIDE SEQUENCE [LARGE SCALE GENOMIC DNA]</scope>
    <source>
        <strain evidence="4 5">DSM 43151</strain>
    </source>
</reference>
<dbReference type="InterPro" id="IPR025711">
    <property type="entry name" value="PepSY"/>
</dbReference>
<sequence>MNKVRTAVFLTTGALAALGLAGTALAADGGFSPSASPSVTASSSYEESTTTVSADAAREIAVQAAGGGRVESVERETEHGRPVWDVDVIVDGVEHDIDVDRVTGEVLRHRIEGGADVRVSPSATSRVDDHGGRGRGGDDNGVHSEAGDDKGGLREAGDDHGGLREAGDDHGGAREAGDDHGGRHGGGDDRGRGGHGSDD</sequence>
<accession>A0A239I4M3</accession>
<feature type="region of interest" description="Disordered" evidence="1">
    <location>
        <begin position="117"/>
        <end position="199"/>
    </location>
</feature>
<dbReference type="Proteomes" id="UP000198415">
    <property type="component" value="Unassembled WGS sequence"/>
</dbReference>
<dbReference type="Pfam" id="PF03413">
    <property type="entry name" value="PepSY"/>
    <property type="match status" value="1"/>
</dbReference>
<dbReference type="AlphaFoldDB" id="A0A239I4M3"/>
<protein>
    <submittedName>
        <fullName evidence="4">Peptidase propeptide and YPEB domain-containing protein</fullName>
    </submittedName>
</protein>
<feature type="chain" id="PRO_5012014703" evidence="2">
    <location>
        <begin position="27"/>
        <end position="199"/>
    </location>
</feature>
<evidence type="ECO:0000259" key="3">
    <source>
        <dbReference type="Pfam" id="PF03413"/>
    </source>
</evidence>
<evidence type="ECO:0000313" key="4">
    <source>
        <dbReference type="EMBL" id="SNS88238.1"/>
    </source>
</evidence>
<feature type="signal peptide" evidence="2">
    <location>
        <begin position="1"/>
        <end position="26"/>
    </location>
</feature>
<keyword evidence="5" id="KW-1185">Reference proteome</keyword>
<feature type="region of interest" description="Disordered" evidence="1">
    <location>
        <begin position="31"/>
        <end position="52"/>
    </location>
</feature>
<evidence type="ECO:0000313" key="5">
    <source>
        <dbReference type="Proteomes" id="UP000198415"/>
    </source>
</evidence>
<evidence type="ECO:0000256" key="2">
    <source>
        <dbReference type="SAM" id="SignalP"/>
    </source>
</evidence>
<dbReference type="Gene3D" id="3.10.450.40">
    <property type="match status" value="1"/>
</dbReference>
<feature type="compositionally biased region" description="Basic and acidic residues" evidence="1">
    <location>
        <begin position="126"/>
        <end position="199"/>
    </location>
</feature>